<dbReference type="SMART" id="SM00327">
    <property type="entry name" value="VWA"/>
    <property type="match status" value="1"/>
</dbReference>
<dbReference type="PANTHER" id="PTHR10338:SF108">
    <property type="entry name" value="INTER-ALPHA-TRYPSIN INHIBITOR HEAVY CHAIN H4-LIKE PROTEIN"/>
    <property type="match status" value="1"/>
</dbReference>
<dbReference type="GO" id="GO:0032991">
    <property type="term" value="C:protein-containing complex"/>
    <property type="evidence" value="ECO:0007669"/>
    <property type="project" value="UniProtKB-ARBA"/>
</dbReference>
<dbReference type="Pfam" id="PF08487">
    <property type="entry name" value="VIT"/>
    <property type="match status" value="1"/>
</dbReference>
<accession>A0A7R8HBH2</accession>
<protein>
    <submittedName>
        <fullName evidence="1">(salmon louse) hypothetical protein</fullName>
    </submittedName>
</protein>
<dbReference type="OrthoDB" id="299997at2759"/>
<dbReference type="InterPro" id="IPR002035">
    <property type="entry name" value="VWF_A"/>
</dbReference>
<dbReference type="InterPro" id="IPR013694">
    <property type="entry name" value="VIT"/>
</dbReference>
<dbReference type="SMART" id="SM00609">
    <property type="entry name" value="VIT"/>
    <property type="match status" value="1"/>
</dbReference>
<dbReference type="SUPFAM" id="SSF53300">
    <property type="entry name" value="vWA-like"/>
    <property type="match status" value="1"/>
</dbReference>
<evidence type="ECO:0000313" key="1">
    <source>
        <dbReference type="EMBL" id="CAF2987211.1"/>
    </source>
</evidence>
<sequence>MQTSRRTSFGVLEKNGPIQDIIFSKMEIVTDIQFRYAKTKISAYFKNPSSTKSQEASFRIQLPDEAFISNLSMILSDGKEFVSNVKEKEVAKKEYDSAVSAGTSAGLVSASLKNSNKDFTVESNVEPKGKIRFIITYEELLPRTRSYYEHGIHLDTRGYIIPEYTITVNINESLPISYLNVPEILNQNNLVDYAKGSKFLSKNEEAVVKRNVDDDPSKANIFLRLSPEYQQNNFLKSSRFVVRYDVDRKEENEIQVIDGYFVHFIVPKGNGNVLPKYVVFVLDVSGSMQGTKIDQMKDAMITIIDELGPEDRFNILTFSDDVWNWVPSKDDGNQIFESGVTSYPATDLFKEKALKFILTLIPISGTNINDGMLRGLQMIQNVSLQEEISYGTAKMLLFLTDGQATSGETDSSRIVSNVVTKNSDIHALIYGLAFGEGADFDLIKTTSTSNGGFARRIHAGADAALQLENFFTELSSPLLSDVKVKYVGDTAQNFTEPTLRTFFKNEEFIVVGKLRDPEPESLSFTLNAKNSVGDLNKTFTLCLRAEEWQIMHHDLPLPAHCTNPIHSKPPQSPSQNFIERLWAFKTIKSLLLHYNNELKSEVPNKTEIELSSNRLFASNHFPSRGSIRGNGPSGPLPTTTTTRYSTTTISNLNKKFMDNADLYDEYDSPAMSTTPQQNKTLTPCLDEEADLGGFKLVSLKVEGSCCWRVFNQVDFKGKSEFFQFSHSRSDDGAFNSASEMNDVFRNAFSLKKTVCS</sequence>
<keyword evidence="2" id="KW-1185">Reference proteome</keyword>
<name>A0A7R8HBH2_LEPSM</name>
<reference evidence="1" key="1">
    <citation type="submission" date="2021-02" db="EMBL/GenBank/DDBJ databases">
        <authorList>
            <person name="Bekaert M."/>
        </authorList>
    </citation>
    <scope>NUCLEOTIDE SEQUENCE</scope>
    <source>
        <strain evidence="1">IoA-00</strain>
    </source>
</reference>
<dbReference type="InterPro" id="IPR050934">
    <property type="entry name" value="ITIH"/>
</dbReference>
<dbReference type="EMBL" id="HG994585">
    <property type="protein sequence ID" value="CAF2987211.1"/>
    <property type="molecule type" value="Genomic_DNA"/>
</dbReference>
<dbReference type="Proteomes" id="UP000675881">
    <property type="component" value="Chromosome 6"/>
</dbReference>
<proteinExistence type="predicted"/>
<dbReference type="PROSITE" id="PS51468">
    <property type="entry name" value="VIT"/>
    <property type="match status" value="1"/>
</dbReference>
<dbReference type="PANTHER" id="PTHR10338">
    <property type="entry name" value="INTER-ALPHA-TRYPSIN INHIBITOR HEAVY CHAIN FAMILY MEMBER"/>
    <property type="match status" value="1"/>
</dbReference>
<dbReference type="InterPro" id="IPR036465">
    <property type="entry name" value="vWFA_dom_sf"/>
</dbReference>
<gene>
    <name evidence="1" type="ORF">LSAA_11603</name>
</gene>
<evidence type="ECO:0000313" key="2">
    <source>
        <dbReference type="Proteomes" id="UP000675881"/>
    </source>
</evidence>
<dbReference type="Pfam" id="PF00092">
    <property type="entry name" value="VWA"/>
    <property type="match status" value="1"/>
</dbReference>
<dbReference type="Gene3D" id="3.40.50.410">
    <property type="entry name" value="von Willebrand factor, type A domain"/>
    <property type="match status" value="1"/>
</dbReference>
<dbReference type="AlphaFoldDB" id="A0A7R8HBH2"/>
<organism evidence="1 2">
    <name type="scientific">Lepeophtheirus salmonis</name>
    <name type="common">Salmon louse</name>
    <name type="synonym">Caligus salmonis</name>
    <dbReference type="NCBI Taxonomy" id="72036"/>
    <lineage>
        <taxon>Eukaryota</taxon>
        <taxon>Metazoa</taxon>
        <taxon>Ecdysozoa</taxon>
        <taxon>Arthropoda</taxon>
        <taxon>Crustacea</taxon>
        <taxon>Multicrustacea</taxon>
        <taxon>Hexanauplia</taxon>
        <taxon>Copepoda</taxon>
        <taxon>Siphonostomatoida</taxon>
        <taxon>Caligidae</taxon>
        <taxon>Lepeophtheirus</taxon>
    </lineage>
</organism>
<dbReference type="PROSITE" id="PS50234">
    <property type="entry name" value="VWFA"/>
    <property type="match status" value="1"/>
</dbReference>